<evidence type="ECO:0000256" key="2">
    <source>
        <dbReference type="ARBA" id="ARBA00022723"/>
    </source>
</evidence>
<dbReference type="GO" id="GO:0046872">
    <property type="term" value="F:metal ion binding"/>
    <property type="evidence" value="ECO:0007669"/>
    <property type="project" value="UniProtKB-KW"/>
</dbReference>
<evidence type="ECO:0000313" key="4">
    <source>
        <dbReference type="EMBL" id="CAF1208612.1"/>
    </source>
</evidence>
<evidence type="ECO:0000259" key="3">
    <source>
        <dbReference type="Pfam" id="PF13359"/>
    </source>
</evidence>
<name>A0A8S2NSP1_9BILA</name>
<comment type="caution">
    <text evidence="5">The sequence shown here is derived from an EMBL/GenBank/DDBJ whole genome shotgun (WGS) entry which is preliminary data.</text>
</comment>
<reference evidence="5" key="1">
    <citation type="submission" date="2021-02" db="EMBL/GenBank/DDBJ databases">
        <authorList>
            <person name="Nowell W R."/>
        </authorList>
    </citation>
    <scope>NUCLEOTIDE SEQUENCE</scope>
</reference>
<evidence type="ECO:0000313" key="5">
    <source>
        <dbReference type="EMBL" id="CAF4017733.1"/>
    </source>
</evidence>
<evidence type="ECO:0000256" key="1">
    <source>
        <dbReference type="ARBA" id="ARBA00001968"/>
    </source>
</evidence>
<dbReference type="Pfam" id="PF13359">
    <property type="entry name" value="DDE_Tnp_4"/>
    <property type="match status" value="1"/>
</dbReference>
<accession>A0A8S2NSP1</accession>
<dbReference type="EMBL" id="CAJNOK010014610">
    <property type="protein sequence ID" value="CAF1208612.1"/>
    <property type="molecule type" value="Genomic_DNA"/>
</dbReference>
<feature type="domain" description="DDE Tnp4" evidence="3">
    <location>
        <begin position="55"/>
        <end position="207"/>
    </location>
</feature>
<sequence length="287" mass="33461">MRRQTRAETYRCRSKYDKWVKKAKNDFNSFTQEAQANVDIANDQNDSESRNDCFQRRSYSTQKHRRLLKPMIITSTDGYIISALGHFLSDSKNNDASIITHCLFNNYDNILDRLNSEDIMIVDRGFRDAVKVMENLGIEVMMPRFLNGKKQFTTYQSNSSRCVTKIRRAVESVNAMIKRWKFLSQTIQNSTIPYLGELVLIVCALINCYQLRAAKNLADFSNAGERMLDMLHKENNLEKRIDRMDLRKPSKWKDTDADKVDFPQLSEDDIRELALGEFTLPHEVYSL</sequence>
<dbReference type="AlphaFoldDB" id="A0A8S2NSP1"/>
<dbReference type="InterPro" id="IPR027806">
    <property type="entry name" value="HARBI1_dom"/>
</dbReference>
<evidence type="ECO:0000313" key="6">
    <source>
        <dbReference type="Proteomes" id="UP000682733"/>
    </source>
</evidence>
<feature type="non-terminal residue" evidence="5">
    <location>
        <position position="287"/>
    </location>
</feature>
<dbReference type="EMBL" id="CAJOBA010036144">
    <property type="protein sequence ID" value="CAF4017733.1"/>
    <property type="molecule type" value="Genomic_DNA"/>
</dbReference>
<organism evidence="5 6">
    <name type="scientific">Didymodactylos carnosus</name>
    <dbReference type="NCBI Taxonomy" id="1234261"/>
    <lineage>
        <taxon>Eukaryota</taxon>
        <taxon>Metazoa</taxon>
        <taxon>Spiralia</taxon>
        <taxon>Gnathifera</taxon>
        <taxon>Rotifera</taxon>
        <taxon>Eurotatoria</taxon>
        <taxon>Bdelloidea</taxon>
        <taxon>Philodinida</taxon>
        <taxon>Philodinidae</taxon>
        <taxon>Didymodactylos</taxon>
    </lineage>
</organism>
<feature type="non-terminal residue" evidence="5">
    <location>
        <position position="1"/>
    </location>
</feature>
<dbReference type="PANTHER" id="PTHR23080">
    <property type="entry name" value="THAP DOMAIN PROTEIN"/>
    <property type="match status" value="1"/>
</dbReference>
<gene>
    <name evidence="4" type="ORF">OVA965_LOCUS24336</name>
    <name evidence="5" type="ORF">TMI583_LOCUS25056</name>
</gene>
<keyword evidence="2" id="KW-0479">Metal-binding</keyword>
<protein>
    <recommendedName>
        <fullName evidence="3">DDE Tnp4 domain-containing protein</fullName>
    </recommendedName>
</protein>
<comment type="cofactor">
    <cofactor evidence="1">
        <name>a divalent metal cation</name>
        <dbReference type="ChEBI" id="CHEBI:60240"/>
    </cofactor>
</comment>
<dbReference type="Proteomes" id="UP000682733">
    <property type="component" value="Unassembled WGS sequence"/>
</dbReference>
<dbReference type="Proteomes" id="UP000677228">
    <property type="component" value="Unassembled WGS sequence"/>
</dbReference>
<proteinExistence type="predicted"/>